<sequence>MSKSSYTSDNGLGCGCGCNGAGIGSSPVVDVKNAEAENTNTDLVDTAKKYVNGDVPMKYKAAAIALAAGFLWLKFKK</sequence>
<organism evidence="1 2">
    <name type="scientific">Gracilimonas sediminicola</name>
    <dbReference type="NCBI Taxonomy" id="2952158"/>
    <lineage>
        <taxon>Bacteria</taxon>
        <taxon>Pseudomonadati</taxon>
        <taxon>Balneolota</taxon>
        <taxon>Balneolia</taxon>
        <taxon>Balneolales</taxon>
        <taxon>Balneolaceae</taxon>
        <taxon>Gracilimonas</taxon>
    </lineage>
</organism>
<dbReference type="RefSeq" id="WP_255135367.1">
    <property type="nucleotide sequence ID" value="NZ_JANDBC010000002.1"/>
</dbReference>
<dbReference type="EMBL" id="JANDBC010000002">
    <property type="protein sequence ID" value="MCP9292480.1"/>
    <property type="molecule type" value="Genomic_DNA"/>
</dbReference>
<evidence type="ECO:0000313" key="2">
    <source>
        <dbReference type="Proteomes" id="UP001139125"/>
    </source>
</evidence>
<accession>A0A9X2RF82</accession>
<protein>
    <submittedName>
        <fullName evidence="1">Uncharacterized protein</fullName>
    </submittedName>
</protein>
<keyword evidence="2" id="KW-1185">Reference proteome</keyword>
<gene>
    <name evidence="1" type="ORF">NM125_12910</name>
</gene>
<proteinExistence type="predicted"/>
<dbReference type="AlphaFoldDB" id="A0A9X2RF82"/>
<evidence type="ECO:0000313" key="1">
    <source>
        <dbReference type="EMBL" id="MCP9292480.1"/>
    </source>
</evidence>
<comment type="caution">
    <text evidence="1">The sequence shown here is derived from an EMBL/GenBank/DDBJ whole genome shotgun (WGS) entry which is preliminary data.</text>
</comment>
<name>A0A9X2RF82_9BACT</name>
<dbReference type="Proteomes" id="UP001139125">
    <property type="component" value="Unassembled WGS sequence"/>
</dbReference>
<reference evidence="1" key="1">
    <citation type="submission" date="2022-06" db="EMBL/GenBank/DDBJ databases">
        <title>Gracilimonas sp. CAU 1638 isolated from sea sediment.</title>
        <authorList>
            <person name="Kim W."/>
        </authorList>
    </citation>
    <scope>NUCLEOTIDE SEQUENCE</scope>
    <source>
        <strain evidence="1">CAU 1638</strain>
    </source>
</reference>